<feature type="compositionally biased region" description="Low complexity" evidence="1">
    <location>
        <begin position="5528"/>
        <end position="5544"/>
    </location>
</feature>
<dbReference type="Pfam" id="PF25547">
    <property type="entry name" value="WXG100_2"/>
    <property type="match status" value="1"/>
</dbReference>
<evidence type="ECO:0000256" key="1">
    <source>
        <dbReference type="SAM" id="MobiDB-lite"/>
    </source>
</evidence>
<evidence type="ECO:0000313" key="4">
    <source>
        <dbReference type="Proteomes" id="UP001251217"/>
    </source>
</evidence>
<feature type="compositionally biased region" description="Pro residues" evidence="1">
    <location>
        <begin position="3065"/>
        <end position="3074"/>
    </location>
</feature>
<dbReference type="EMBL" id="JAVDWW010000008">
    <property type="protein sequence ID" value="MDR7171075.1"/>
    <property type="molecule type" value="Genomic_DNA"/>
</dbReference>
<feature type="compositionally biased region" description="Low complexity" evidence="1">
    <location>
        <begin position="3452"/>
        <end position="3470"/>
    </location>
</feature>
<feature type="compositionally biased region" description="Polar residues" evidence="1">
    <location>
        <begin position="482"/>
        <end position="493"/>
    </location>
</feature>
<comment type="caution">
    <text evidence="3">The sequence shown here is derived from an EMBL/GenBank/DDBJ whole genome shotgun (WGS) entry which is preliminary data.</text>
</comment>
<feature type="region of interest" description="Disordered" evidence="1">
    <location>
        <begin position="3840"/>
        <end position="3870"/>
    </location>
</feature>
<feature type="compositionally biased region" description="Pro residues" evidence="1">
    <location>
        <begin position="5227"/>
        <end position="5270"/>
    </location>
</feature>
<feature type="compositionally biased region" description="Polar residues" evidence="1">
    <location>
        <begin position="3501"/>
        <end position="3512"/>
    </location>
</feature>
<feature type="compositionally biased region" description="Gly residues" evidence="1">
    <location>
        <begin position="5487"/>
        <end position="5500"/>
    </location>
</feature>
<feature type="compositionally biased region" description="Pro residues" evidence="1">
    <location>
        <begin position="1885"/>
        <end position="1894"/>
    </location>
</feature>
<feature type="compositionally biased region" description="Low complexity" evidence="1">
    <location>
        <begin position="527"/>
        <end position="611"/>
    </location>
</feature>
<feature type="compositionally biased region" description="Basic and acidic residues" evidence="1">
    <location>
        <begin position="5308"/>
        <end position="5380"/>
    </location>
</feature>
<evidence type="ECO:0000313" key="3">
    <source>
        <dbReference type="EMBL" id="MDR7171075.1"/>
    </source>
</evidence>
<feature type="compositionally biased region" description="Basic and acidic residues" evidence="1">
    <location>
        <begin position="836"/>
        <end position="899"/>
    </location>
</feature>
<feature type="compositionally biased region" description="Basic and acidic residues" evidence="1">
    <location>
        <begin position="4204"/>
        <end position="4221"/>
    </location>
</feature>
<feature type="compositionally biased region" description="Basic and acidic residues" evidence="1">
    <location>
        <begin position="773"/>
        <end position="829"/>
    </location>
</feature>
<feature type="compositionally biased region" description="Basic and acidic residues" evidence="1">
    <location>
        <begin position="3527"/>
        <end position="3547"/>
    </location>
</feature>
<dbReference type="Proteomes" id="UP001251217">
    <property type="component" value="Unassembled WGS sequence"/>
</dbReference>
<dbReference type="InterPro" id="IPR057746">
    <property type="entry name" value="CpnT-like_N"/>
</dbReference>
<feature type="compositionally biased region" description="Basic and acidic residues" evidence="1">
    <location>
        <begin position="626"/>
        <end position="639"/>
    </location>
</feature>
<feature type="region of interest" description="Disordered" evidence="1">
    <location>
        <begin position="5092"/>
        <end position="5389"/>
    </location>
</feature>
<feature type="region of interest" description="Disordered" evidence="1">
    <location>
        <begin position="2261"/>
        <end position="2285"/>
    </location>
</feature>
<dbReference type="PANTHER" id="PTHR34491">
    <property type="entry name" value="A-TYPE INCLUSION PROTEIN, PUTATIVE-RELATED"/>
    <property type="match status" value="1"/>
</dbReference>
<feature type="region of interest" description="Disordered" evidence="1">
    <location>
        <begin position="3377"/>
        <end position="3548"/>
    </location>
</feature>
<feature type="region of interest" description="Disordered" evidence="1">
    <location>
        <begin position="3136"/>
        <end position="3281"/>
    </location>
</feature>
<feature type="region of interest" description="Disordered" evidence="1">
    <location>
        <begin position="2034"/>
        <end position="2075"/>
    </location>
</feature>
<feature type="compositionally biased region" description="Basic and acidic residues" evidence="1">
    <location>
        <begin position="3415"/>
        <end position="3424"/>
    </location>
</feature>
<feature type="compositionally biased region" description="Basic and acidic residues" evidence="1">
    <location>
        <begin position="3851"/>
        <end position="3870"/>
    </location>
</feature>
<feature type="compositionally biased region" description="Gly residues" evidence="1">
    <location>
        <begin position="3471"/>
        <end position="3490"/>
    </location>
</feature>
<feature type="compositionally biased region" description="Basic and acidic residues" evidence="1">
    <location>
        <begin position="5092"/>
        <end position="5101"/>
    </location>
</feature>
<gene>
    <name evidence="3" type="ORF">J2W56_004834</name>
</gene>
<feature type="region of interest" description="Disordered" evidence="1">
    <location>
        <begin position="3048"/>
        <end position="3109"/>
    </location>
</feature>
<dbReference type="PANTHER" id="PTHR34491:SF74">
    <property type="entry name" value="DUF4456 DOMAIN-CONTAINING PROTEIN"/>
    <property type="match status" value="1"/>
</dbReference>
<feature type="region of interest" description="Disordered" evidence="1">
    <location>
        <begin position="358"/>
        <end position="1094"/>
    </location>
</feature>
<sequence>MIEFPSWLEWLGAAIGMEWPHGNEDDMWSLAGDWHTAAGELREILSLMDDAKSATLAAYPSGDGQQQMIDTFDSMRHGKDSLEALAGYFDQVGDSVYGGGTQIEYTKLMFYSTLVITAADIAAVWIFPPTAPAEEAGIIVATRVAVRMMMRRVLDAMAGWAGRLAENALVRFMFRHVLLNAALGALQDFAVQQWQVWEGHRKSIDWQQLEVTTFAAGVGGAAGGAFGEAMGKKFGNAFRNEVGDVTSKWGVNLTRAGIGAGSGLVNSVAAFGGSVGWQFASDLAHGDLDTALKNLKNTHVDWRMFSAGAITGGASALNHNFAHSHFENSPFWKLNAPRADLGNIGDLHGFTHDGTVPNAHVDLANGNGAVPHGDSTAGAGGEQGSSGPVRGGPVTNGHDSRAGAPTTTAGTHERPASEAVGAPEQTASQHRSDTAEAGAPTPASERSGTEGSNPSSESATSNGPVSDSSSAPPTRNEPGGTHDSSPIDNTVPQSGVAHETAASATTSGSESASHASDAAPTESDAVAGPAASSGPAESASSAAASGTAASGPAEPASSAAASGPAASSGSSTASGASASSGPSTSSAGASTGSSATTGASTGSTSAAGASPIDARGPASGGTETPRTGDVRTPDARTATDGRAASDLGRGSATDARPQGRAGAAETSAARPAADPRVQAKVGDSEGPRAANRAGASEGERITAKPDRADTAPPRDRGETAQPRDRGETAQPRDRAGAGPRTDQGRGTEPARGAGERPETTRTPTKSDQPAAQRPDRATTRDETRAPSDESTPLRDPAEPAQRDPERREADTSTPHDRDEAFQRDPEQRDTGTSTPRDTDSAEPRVSEHAGPRDAEHVGPRDSLPHDERVPSRESDQAGRSAEESVTARDADSSVPRDADSAVPRDAGSSIPRDADTAVPHEADSAAPRDADAAAHRDADSAAPRDADSVASNRADEPGVRHDTADDAVGTPRDDTGDPARDHSHPDDSRAEHDGTQEKSSEHGAPRRRPAADTNHDGTVRKPVRGEIGEDGARRDRDDANGDRPEDQLVPGAPPMPAPVGDHPPVRPGRSEQPDHTGAPEAAKPAPPRPESTRGRCAELALRLIRDLTGSKTIRLPERAVGPEGMTAAEVQADAGGRMVKVGDHDAIARRLSRMRKGASALVVDGYHAGPGRRVVGAHAYVMVHEGGGRIVVRDPSTGVVTDHPASVPADLHDTHMILFDHRGRPIHPLTPEHREALARRQDPSAVRIRQALDDNVGRVHELLLRTPTGRRILGELTDRRYREHIDQGSHSDGRSGSFRRRDITAVLYAEGRGQIAQALTLAHESVHAERYLNGESPADRPLELSRDDYVREMVHEEAMASGRRFQLAAELRELGYDIAEHPAEVAYRQAYERALRGLEGSGAHEIAHEVAVDHLRNYLEHIPPNDSGRTYADHYRDIWDRAHDGARTPADRSIRYVPDDPVVRDRIRSAALERHIATVRLNEHAQELAHIADRVADRIPYDPTMRRDMVQHLISEQLRNVGRELGHDGPAPERRAELQRLAHDLRRMSDLVDRHHNALAEVDRLRASAAADVARRLLGDMIADAPGAELVGDHFAVIPGEPERIMVAAAPGDHERVMRAAPPEIVERLARPGLEPEHLNVDTRHNGEIRYERVDQPGPARDDPAEPVEPQDLAAQASEAIIGELRRKLAEVPVGAWAVDTLHARGVTIEHDSGGGHRYEPARNRLTLDIGGTDGEQMAALVHAAIHAERAHERGTGDGVLDRDRMSRDDYVSHMLDEETDAHAMEYNALAQLREAGHDIATSPLERIYRDAFTTARERAATRDDLPGDAAARAAELDRIANQAGVDAIRPAMGDHAPDGGASYAHGYGEAWDSAHPPREDAPTGQPPRPPAGPPEHRDGGGTSYANHYGGDTAYGIKGWVTESGVLHVEVRVGPDTPSGREMFRDLMIELGDRVEAIQAEWFDGGALTDNLDSFNAGVQEGLTPEEAALRTFTGTLAEELGYTEVTFGDPDLPGDSGLEGRLGENTGVTVLFRHPEGFDGAPHVDSPELPDGAGGAGRPPGETPTPGAAPGEPPRRAEVVVAVDGEHVRLRLVADGGGRWRVESVEPVREGEQAAGGEVEPAKPGRLRSLWQRFTGGYEGHYPKYPSGSGQDGKYQTEMTEDFGHLFDIHALETLGDHDISINYARLLKESFTLWINREHAPLLNHLTARMDLQAGEHIPMHGRDGREYAYWNEDADPAEVAAMHKYLRDIGLGHLVDESRPHDLPGRAVPQLGESEAPHGNPADELRAAADRLGVELSDISPETLRRALDTAEYQNLRRAAVIEALRDAAHRYNAEHADIPYRPQSITDHNPLGRFLKEVIIAQGDDPGLLNWRGVNNGAESGRDFDVLNVENPDERIEYDPDDESGRDQGLRTYFENALRRDQIRDERATWADLLAAELSRLEPDQLDRALHDLRDGVHERAGEIRDFADQVAQFRERFPANDVRELPPERPGEPGRLVILDVHGDHEQTLAGALDRHPGLAARLDNGEVRAEKWTVVVDANNQAHIRHLGDIEGRAISVDVEGRHLDGLLVHDADGNWHVTQPPAEPAPIAPHARTPEQIRSVRDDLARELGLDPDRITPELIEHELRANDLRALQIEALLDHARSSDAIETFHDLANARDRLAQTSGIDDAQHATPERVADSIADRGTRNALRKQQVEQLVKYYDKLASYLKGRGEDPAHLAEARDNLVRALGGEPEDVFPKKYSKELDYQRNPQGIDPGELTSLIRGRLREPGTAAALTDFIRTLADADPFTNGLRFDPATDPRVFDGEVPMHDPEALTHLREVIGDGQRLFGTPDPDQPVASGSRPNRDWARLLGHDLTDATPEQYVRAYEAYRDGKIEKHERLTPAQREQVQRELREEVRQRAADLRALAELDDRYHQAVADLPENRQATIDRISREWAAAWTERERARSHIEDHAHELRVTPEELLSDDLKDGSALHDLFGELGSRTVRGENLADYRRRFEEFSRRHDALFEATRRFHDNDVRVADLDAELRAAVERDVELSEGDGDDGAAAAAPQGPPSKPPSSPGEGAQPPEPEGGDPDGAYSGATAPPRLESPTEWGMRMRAENASWDARMADRHALRMRELADEMVARDPDGPEGARSWAARMRADQAEWEARQAAQHADWLWKIVGDHRRPTEPPPSPSRSEPKPAASEPGSDTPTTKSDRPLPEGGDAAVRKSGADEAAAPKVESDAAQPEPEVRAAEPLPDENAGGESLHRTARVEGAQPDPINAALDRQNAAHHELRRIAGELGLPDHGNARDLEAAILRRIEEESAEHQATIARNDLRPDQWAAARDRAQQRLNELYGLRREMMRAARDYQAARIEERQLRAANPQSTEGSAANRGARNASDESAAAKPGEQQLQAVDERSATERGDEGEEPGADSRGDGTGGSPAKPGGDRPGGAAPQAEAEPGAKPAPDAAGGGNDGGAGGKPPTGGGSDDGSPPQNGDGSSENLPVQQDSGILQFPRQSDPPAPHGGERPAREAWDQNGPQREHRPVTRALRKALRDLADAGATRARAWTRMTARAHDLGLRPEETRREILRETIARTADAAGTAPAIRNELRDLLGDLDRGAPRLEVDRRAARLGVALPSDHQVADAIRDRLAPPAQRRAELSIELNDRRTVDLGRLERLAREYGVDPEGLSRPELQRAVREAVNDHRDPISERQRRATVELVDRYRTAAANESARRAAAQHAAEREMLRLRAGFDDRGPRVSGVSYRRFRFDAPNHMRVDGAPGERGRWVGVGAGRDPELRLPARERVRHAAEGFDAVYYRLELDHNGRIWVSEHHPASTEPVATRPEPARRPGDWIAGDEHEHEPSTRALRRQLRDLGAELGRRNDQADKNFAKIVQLAEHLGIDDAWRMRPRELAGAVRDLIVQRRARADELWNRADIPRADLRKFFEDRRAEEARAEETESLGKALLGLLRVHDQTLVSARDRVAADAALLAARDVLAGHEGIPLAADGRSVDPANPKPEVARLVPGRDGAPDRLVVVAPGANPDHVLDPAVRRAVLGDDGEFVFQQVRVDADGRVRVDDMHRPPPELDAAARRPAELEQPQRNGTEPQAPESADPRADGPRPETAPVADPQAALDAKVRERAHVAADLEFWRTKVDHRADPFGDVDLSRNRWSETLRQLRADTGRYVSDSAGPDSPDVARHEQLNPEQEREQTGHVDKLAEALDRLFHFEDRLDAIDREIHDLERRGARHDASQAEAVRDELGRVADDHRAAVQRAKPLRRTRDELSRLLDDPAQRTPENLRRLADAEEAVERAEHQIDHFNDERVALTGAWPDAVADHWRAAVGTDETPALRRISENVWLDHGRAPGEDGAGGRPARFIVVAGRAGFDHPDVPVRADDPDGPRRPADDRFDAPLLDALSRHPDLAPLLKDPATSIDRLTVTGELAGGDRDGAGQIRARVETMAPVEIERTGLPARGRRGEDTLPFAGDTMVRWRGADGQWHDTREGQARGFRAYQPELPRGTKLDKYWQKEVDGWRLPPKGWAAFGGTDNSHIPYRQREEKMPDGFSGTLGAEPFQNMVEPLVLRLLTDHWPELSYEQILTLSEAGRAELWWHQGPGPKPEPPPGWDEEAHHGMPLDGALYTIGKRWVQLYDMARKHPWVLGPLQSRPEIGEWVRGHTTWLPDGAFDPDHPVLRKIPVVRSFRGWKGWRAGPRIDLQPPHRPWSAADHVPPRDRVEWSTPRQDRDVARWDAVQRWADRVIGRFADDAGNADVHRIVDLLTRARDPLLNPADPGGARLEALNLARHPDGTPLTRAELTERIQLVKDHLMRNEMWVRDHADPTGRMVKKTYDRLPHVADAWLRLTGEGDGDGRTTPYDEDLLLLDDAYVEAEYLADHDDATWHDADLEAARHGYDWDTNRRRLSGHLVIRDGVPVHPDELPPDAPEHDRDKTLRMSRIPYAVDAPAPDPSWLSPRERRAAEILNETDARQRFPGLPRDPVAALKELAARDAGPLRALPAPGARDPLLDLLLRAGRVEQLADAADPGERFVWAERLGEPEAAVEPGQLPETLRRLRGDLTRRLDDLDAAGPDERAAEPNPARPALDGTDAPRPALGDGTEETRTESSGADEHDASPRGGARREPGSGENGTDSESGEEGRAGTGRRAGQQPPDGGEPDHAGTASPRARDPRKPYITPVPHVPHNAEFEWPDYTPKRIDVHLPPAPIPTPPPHQPPPHQRPAPHQPPPHQPPAPHQPPPHQPPSPHRPPHQPPRKPGPGQPGVGHHDHHGHDPDHHGDHRGHGHGHDHAHDGGHDHDGNDHDHGGHDHGGHDHGGHDDGGHDHGGHDHGGYDHGGRGGDGGHEHGDHHHHDHDHHLPNSQAQQNIPVPPWLSDAVAPGNAAPQPFPLSGAGIERNVNHAVTGLNPFGEPLGVIPYTAEPAIPQQIPQQPAPEPRVSDGSHAAIPRDHGVGQGPGDADRYGNGNRHGGTGYDPGAGDGNVHDRRFSVDRPFSLGDPEPGAAGHLGVQPVPAAQPQNNFPQNGFPPFPPPMPNGNNAASASTPARHYAHPTGSPTPAPSRILVQEFNGHRCAEVDPLTGSLHESAEPMGPFSGVYGDLDGVEFVFFRTDDRLFLRVAGQLIDADDLAVIVHWQRAGRRHTEFTVTRAGLAVCTVRYRRRKPELDLGLWIRDVLDNPARRTQIFAEVRGVR</sequence>
<accession>A0ABU1XKJ0</accession>
<feature type="compositionally biased region" description="Pro residues" evidence="1">
    <location>
        <begin position="5545"/>
        <end position="5554"/>
    </location>
</feature>
<protein>
    <recommendedName>
        <fullName evidence="2">Outer membrane channel protein CpnT-like N-terminal domain-containing protein</fullName>
    </recommendedName>
</protein>
<feature type="region of interest" description="Disordered" evidence="1">
    <location>
        <begin position="5449"/>
        <end position="5581"/>
    </location>
</feature>
<evidence type="ECO:0000259" key="2">
    <source>
        <dbReference type="Pfam" id="PF25547"/>
    </source>
</evidence>
<feature type="compositionally biased region" description="Basic and acidic residues" evidence="1">
    <location>
        <begin position="912"/>
        <end position="964"/>
    </location>
</feature>
<feature type="compositionally biased region" description="Low complexity" evidence="1">
    <location>
        <begin position="497"/>
        <end position="519"/>
    </location>
</feature>
<feature type="compositionally biased region" description="Basic and acidic residues" evidence="1">
    <location>
        <begin position="971"/>
        <end position="1046"/>
    </location>
</feature>
<feature type="compositionally biased region" description="Basic and acidic residues" evidence="1">
    <location>
        <begin position="697"/>
        <end position="735"/>
    </location>
</feature>
<feature type="region of interest" description="Disordered" evidence="1">
    <location>
        <begin position="1850"/>
        <end position="1908"/>
    </location>
</feature>
<organism evidence="3 4">
    <name type="scientific">Nocardia kruczakiae</name>
    <dbReference type="NCBI Taxonomy" id="261477"/>
    <lineage>
        <taxon>Bacteria</taxon>
        <taxon>Bacillati</taxon>
        <taxon>Actinomycetota</taxon>
        <taxon>Actinomycetes</taxon>
        <taxon>Mycobacteriales</taxon>
        <taxon>Nocardiaceae</taxon>
        <taxon>Nocardia</taxon>
    </lineage>
</organism>
<feature type="compositionally biased region" description="Basic and acidic residues" evidence="1">
    <location>
        <begin position="3156"/>
        <end position="3165"/>
    </location>
</feature>
<feature type="compositionally biased region" description="Polar residues" evidence="1">
    <location>
        <begin position="760"/>
        <end position="769"/>
    </location>
</feature>
<feature type="compositionally biased region" description="Basic and acidic residues" evidence="1">
    <location>
        <begin position="5125"/>
        <end position="5150"/>
    </location>
</feature>
<reference evidence="3 4" key="1">
    <citation type="submission" date="2023-07" db="EMBL/GenBank/DDBJ databases">
        <title>Sorghum-associated microbial communities from plants grown in Nebraska, USA.</title>
        <authorList>
            <person name="Schachtman D."/>
        </authorList>
    </citation>
    <scope>NUCLEOTIDE SEQUENCE [LARGE SCALE GENOMIC DNA]</scope>
    <source>
        <strain evidence="3 4">4272</strain>
    </source>
</reference>
<feature type="domain" description="Outer membrane channel protein CpnT-like N-terminal" evidence="2">
    <location>
        <begin position="9"/>
        <end position="144"/>
    </location>
</feature>
<feature type="region of interest" description="Disordered" evidence="1">
    <location>
        <begin position="4192"/>
        <end position="4221"/>
    </location>
</feature>
<feature type="compositionally biased region" description="Polar residues" evidence="1">
    <location>
        <begin position="444"/>
        <end position="473"/>
    </location>
</feature>
<feature type="compositionally biased region" description="Low complexity" evidence="1">
    <location>
        <begin position="3491"/>
        <end position="3500"/>
    </location>
</feature>
<dbReference type="RefSeq" id="WP_310405687.1">
    <property type="nucleotide sequence ID" value="NZ_JAVDWW010000008.1"/>
</dbReference>
<feature type="compositionally biased region" description="Basic and acidic residues" evidence="1">
    <location>
        <begin position="4082"/>
        <end position="4103"/>
    </location>
</feature>
<proteinExistence type="predicted"/>
<keyword evidence="4" id="KW-1185">Reference proteome</keyword>
<name>A0ABU1XKJ0_9NOCA</name>
<feature type="region of interest" description="Disordered" evidence="1">
    <location>
        <begin position="4082"/>
        <end position="4145"/>
    </location>
</feature>